<comment type="similarity">
    <text evidence="1">Belongs to the Gfa family.</text>
</comment>
<dbReference type="EMBL" id="JAELVR010000006">
    <property type="protein sequence ID" value="MBJ6371865.1"/>
    <property type="molecule type" value="Genomic_DNA"/>
</dbReference>
<evidence type="ECO:0000256" key="2">
    <source>
        <dbReference type="ARBA" id="ARBA00022723"/>
    </source>
</evidence>
<organism evidence="6 7">
    <name type="scientific">Sedimentitalea arenosa</name>
    <dbReference type="NCBI Taxonomy" id="2798803"/>
    <lineage>
        <taxon>Bacteria</taxon>
        <taxon>Pseudomonadati</taxon>
        <taxon>Pseudomonadota</taxon>
        <taxon>Alphaproteobacteria</taxon>
        <taxon>Rhodobacterales</taxon>
        <taxon>Paracoccaceae</taxon>
        <taxon>Sedimentitalea</taxon>
    </lineage>
</organism>
<proteinExistence type="inferred from homology"/>
<keyword evidence="2" id="KW-0479">Metal-binding</keyword>
<protein>
    <submittedName>
        <fullName evidence="6">GFA family protein</fullName>
    </submittedName>
</protein>
<evidence type="ECO:0000313" key="6">
    <source>
        <dbReference type="EMBL" id="MBJ6371865.1"/>
    </source>
</evidence>
<dbReference type="Pfam" id="PF04828">
    <property type="entry name" value="GFA"/>
    <property type="match status" value="1"/>
</dbReference>
<dbReference type="PANTHER" id="PTHR33337">
    <property type="entry name" value="GFA DOMAIN-CONTAINING PROTEIN"/>
    <property type="match status" value="1"/>
</dbReference>
<dbReference type="AlphaFoldDB" id="A0A8J7LW64"/>
<reference evidence="6" key="1">
    <citation type="submission" date="2020-12" db="EMBL/GenBank/DDBJ databases">
        <title>Sedimentitalea sp. nov., isolated from sand in Incheon.</title>
        <authorList>
            <person name="Kim W."/>
        </authorList>
    </citation>
    <scope>NUCLEOTIDE SEQUENCE</scope>
    <source>
        <strain evidence="6">CAU 1593</strain>
    </source>
</reference>
<dbReference type="PANTHER" id="PTHR33337:SF40">
    <property type="entry name" value="CENP-V_GFA DOMAIN-CONTAINING PROTEIN-RELATED"/>
    <property type="match status" value="1"/>
</dbReference>
<keyword evidence="7" id="KW-1185">Reference proteome</keyword>
<evidence type="ECO:0000256" key="3">
    <source>
        <dbReference type="ARBA" id="ARBA00022833"/>
    </source>
</evidence>
<accession>A0A8J7LW64</accession>
<feature type="domain" description="CENP-V/GFA" evidence="5">
    <location>
        <begin position="1"/>
        <end position="109"/>
    </location>
</feature>
<keyword evidence="4" id="KW-0456">Lyase</keyword>
<gene>
    <name evidence="6" type="ORF">JF290_10035</name>
</gene>
<dbReference type="InterPro" id="IPR006913">
    <property type="entry name" value="CENP-V/GFA"/>
</dbReference>
<dbReference type="PROSITE" id="PS51891">
    <property type="entry name" value="CENP_V_GFA"/>
    <property type="match status" value="1"/>
</dbReference>
<dbReference type="SUPFAM" id="SSF51316">
    <property type="entry name" value="Mss4-like"/>
    <property type="match status" value="1"/>
</dbReference>
<dbReference type="GO" id="GO:0016846">
    <property type="term" value="F:carbon-sulfur lyase activity"/>
    <property type="evidence" value="ECO:0007669"/>
    <property type="project" value="InterPro"/>
</dbReference>
<dbReference type="GO" id="GO:0046872">
    <property type="term" value="F:metal ion binding"/>
    <property type="evidence" value="ECO:0007669"/>
    <property type="project" value="UniProtKB-KW"/>
</dbReference>
<sequence length="137" mass="14656">MCGAVGFSARAAATEFAACHCKMCQRWAGSALLAVTVGDADITWRGAEHIRRIASSDWAERAWCDACGTGLWYRITDGPLVGSYEVPIGLFDDSAGITLTREIFVDHKSPSFAFAGDLDQMTEAQTLAMFGVTPEGA</sequence>
<evidence type="ECO:0000256" key="4">
    <source>
        <dbReference type="ARBA" id="ARBA00023239"/>
    </source>
</evidence>
<comment type="caution">
    <text evidence="6">The sequence shown here is derived from an EMBL/GenBank/DDBJ whole genome shotgun (WGS) entry which is preliminary data.</text>
</comment>
<dbReference type="InterPro" id="IPR011057">
    <property type="entry name" value="Mss4-like_sf"/>
</dbReference>
<evidence type="ECO:0000313" key="7">
    <source>
        <dbReference type="Proteomes" id="UP000619079"/>
    </source>
</evidence>
<evidence type="ECO:0000256" key="1">
    <source>
        <dbReference type="ARBA" id="ARBA00005495"/>
    </source>
</evidence>
<evidence type="ECO:0000259" key="5">
    <source>
        <dbReference type="PROSITE" id="PS51891"/>
    </source>
</evidence>
<dbReference type="Proteomes" id="UP000619079">
    <property type="component" value="Unassembled WGS sequence"/>
</dbReference>
<keyword evidence="3" id="KW-0862">Zinc</keyword>
<name>A0A8J7LW64_9RHOB</name>
<dbReference type="Gene3D" id="3.90.1590.10">
    <property type="entry name" value="glutathione-dependent formaldehyde- activating enzyme (gfa)"/>
    <property type="match status" value="1"/>
</dbReference>